<dbReference type="NCBIfam" id="TIGR00374">
    <property type="entry name" value="flippase-like domain"/>
    <property type="match status" value="1"/>
</dbReference>
<dbReference type="InterPro" id="IPR022791">
    <property type="entry name" value="L-PG_synthase/AglD"/>
</dbReference>
<keyword evidence="4 7" id="KW-0812">Transmembrane</keyword>
<dbReference type="KEGG" id="hda:BB347_04445"/>
<dbReference type="Pfam" id="PF03706">
    <property type="entry name" value="LPG_synthase_TM"/>
    <property type="match status" value="1"/>
</dbReference>
<evidence type="ECO:0000256" key="4">
    <source>
        <dbReference type="ARBA" id="ARBA00022692"/>
    </source>
</evidence>
<organism evidence="8 9">
    <name type="scientific">Natronorubrum daqingense</name>
    <dbReference type="NCBI Taxonomy" id="588898"/>
    <lineage>
        <taxon>Archaea</taxon>
        <taxon>Methanobacteriati</taxon>
        <taxon>Methanobacteriota</taxon>
        <taxon>Stenosarchaea group</taxon>
        <taxon>Halobacteria</taxon>
        <taxon>Halobacteriales</taxon>
        <taxon>Natrialbaceae</taxon>
        <taxon>Natronorubrum</taxon>
    </lineage>
</organism>
<sequence>MKRRMALGFVFALTLLALLVYFVGSQGIVDELSGADVRLLGLGFLSGLLALTFRGMVWERFITLVDTTMSRRVICGVFLSAMFIKYATPYGQVTTEPFVAYLVARNGEMAYEDGLASILSADLLNYVPYYTFGFLGLTIITVSGALSNGMVAQFTAFGVLFVVVTSVVLTVVRRPSLVYRIVLRFAGIVRVATGRFTDRFTTQLSEVTIRERLDRFYTTVETITTNRRTLVVATIYAHLGMAFLMLPVYIGAMALGHQLSLPVVAIVVALGKLGTVVPAPGGTGGVEAIVTAGLTTLGQLDPAAAFTIALIYRLCTYWLTIGVGGISTASLIVRDSYASH</sequence>
<feature type="transmembrane region" description="Helical" evidence="7">
    <location>
        <begin position="37"/>
        <end position="57"/>
    </location>
</feature>
<dbReference type="GO" id="GO:0005886">
    <property type="term" value="C:plasma membrane"/>
    <property type="evidence" value="ECO:0007669"/>
    <property type="project" value="UniProtKB-SubCell"/>
</dbReference>
<proteinExistence type="inferred from homology"/>
<reference evidence="8 9" key="1">
    <citation type="submission" date="2017-01" db="EMBL/GenBank/DDBJ databases">
        <title>Complete genome sequence of Haloterrigena daqingensis type strain (JX313T).</title>
        <authorList>
            <person name="Shuang W."/>
        </authorList>
    </citation>
    <scope>NUCLEOTIDE SEQUENCE [LARGE SCALE GENOMIC DNA]</scope>
    <source>
        <strain evidence="8 9">JX313</strain>
    </source>
</reference>
<dbReference type="PANTHER" id="PTHR39087:SF2">
    <property type="entry name" value="UPF0104 MEMBRANE PROTEIN MJ1595"/>
    <property type="match status" value="1"/>
</dbReference>
<dbReference type="OrthoDB" id="15513at2157"/>
<feature type="transmembrane region" description="Helical" evidence="7">
    <location>
        <begin position="154"/>
        <end position="172"/>
    </location>
</feature>
<feature type="transmembrane region" description="Helical" evidence="7">
    <location>
        <begin position="310"/>
        <end position="333"/>
    </location>
</feature>
<evidence type="ECO:0000256" key="5">
    <source>
        <dbReference type="ARBA" id="ARBA00022989"/>
    </source>
</evidence>
<evidence type="ECO:0000313" key="8">
    <source>
        <dbReference type="EMBL" id="APX95924.1"/>
    </source>
</evidence>
<dbReference type="AlphaFoldDB" id="A0A1P8RB75"/>
<name>A0A1P8RB75_9EURY</name>
<feature type="transmembrane region" description="Helical" evidence="7">
    <location>
        <begin position="230"/>
        <end position="252"/>
    </location>
</feature>
<dbReference type="RefSeq" id="WP_076578004.1">
    <property type="nucleotide sequence ID" value="NZ_CP019327.1"/>
</dbReference>
<keyword evidence="5 7" id="KW-1133">Transmembrane helix</keyword>
<keyword evidence="3" id="KW-1003">Cell membrane</keyword>
<dbReference type="PANTHER" id="PTHR39087">
    <property type="entry name" value="UPF0104 MEMBRANE PROTEIN MJ1595"/>
    <property type="match status" value="1"/>
</dbReference>
<evidence type="ECO:0000256" key="7">
    <source>
        <dbReference type="SAM" id="Phobius"/>
    </source>
</evidence>
<evidence type="ECO:0000256" key="1">
    <source>
        <dbReference type="ARBA" id="ARBA00004651"/>
    </source>
</evidence>
<dbReference type="Proteomes" id="UP000187321">
    <property type="component" value="Chromosome"/>
</dbReference>
<comment type="similarity">
    <text evidence="2">Belongs to the UPF0104 family.</text>
</comment>
<gene>
    <name evidence="8" type="ORF">BB347_04445</name>
</gene>
<evidence type="ECO:0000313" key="9">
    <source>
        <dbReference type="Proteomes" id="UP000187321"/>
    </source>
</evidence>
<keyword evidence="6 7" id="KW-0472">Membrane</keyword>
<evidence type="ECO:0000256" key="2">
    <source>
        <dbReference type="ARBA" id="ARBA00011061"/>
    </source>
</evidence>
<accession>A0A1P8RB75</accession>
<comment type="subcellular location">
    <subcellularLocation>
        <location evidence="1">Cell membrane</location>
        <topology evidence="1">Multi-pass membrane protein</topology>
    </subcellularLocation>
</comment>
<dbReference type="GeneID" id="30955166"/>
<feature type="transmembrane region" description="Helical" evidence="7">
    <location>
        <begin position="127"/>
        <end position="147"/>
    </location>
</feature>
<evidence type="ECO:0000256" key="6">
    <source>
        <dbReference type="ARBA" id="ARBA00023136"/>
    </source>
</evidence>
<protein>
    <submittedName>
        <fullName evidence="8">TIGR00374 family protein</fullName>
    </submittedName>
</protein>
<dbReference type="EMBL" id="CP019327">
    <property type="protein sequence ID" value="APX95924.1"/>
    <property type="molecule type" value="Genomic_DNA"/>
</dbReference>
<evidence type="ECO:0000256" key="3">
    <source>
        <dbReference type="ARBA" id="ARBA00022475"/>
    </source>
</evidence>